<reference evidence="2" key="1">
    <citation type="submission" date="2015-07" db="EMBL/GenBank/DDBJ databases">
        <title>MeaNS - Measles Nucleotide Surveillance Program.</title>
        <authorList>
            <person name="Tran T."/>
            <person name="Druce J."/>
        </authorList>
    </citation>
    <scope>NUCLEOTIDE SEQUENCE</scope>
    <source>
        <strain evidence="2">UCB-OBI-ISO-001</strain>
        <tissue evidence="2">Gonad</tissue>
    </source>
</reference>
<proteinExistence type="predicted"/>
<feature type="region of interest" description="Disordered" evidence="1">
    <location>
        <begin position="53"/>
        <end position="84"/>
    </location>
</feature>
<dbReference type="EMBL" id="KQ423250">
    <property type="protein sequence ID" value="KOF73208.1"/>
    <property type="molecule type" value="Genomic_DNA"/>
</dbReference>
<feature type="compositionally biased region" description="Basic residues" evidence="1">
    <location>
        <begin position="61"/>
        <end position="84"/>
    </location>
</feature>
<feature type="non-terminal residue" evidence="2">
    <location>
        <position position="1"/>
    </location>
</feature>
<organism evidence="2">
    <name type="scientific">Octopus bimaculoides</name>
    <name type="common">California two-spotted octopus</name>
    <dbReference type="NCBI Taxonomy" id="37653"/>
    <lineage>
        <taxon>Eukaryota</taxon>
        <taxon>Metazoa</taxon>
        <taxon>Spiralia</taxon>
        <taxon>Lophotrochozoa</taxon>
        <taxon>Mollusca</taxon>
        <taxon>Cephalopoda</taxon>
        <taxon>Coleoidea</taxon>
        <taxon>Octopodiformes</taxon>
        <taxon>Octopoda</taxon>
        <taxon>Incirrata</taxon>
        <taxon>Octopodidae</taxon>
        <taxon>Octopus</taxon>
    </lineage>
</organism>
<dbReference type="AlphaFoldDB" id="A0A0L8G8L1"/>
<name>A0A0L8G8L1_OCTBM</name>
<accession>A0A0L8G8L1</accession>
<protein>
    <submittedName>
        <fullName evidence="2">Uncharacterized protein</fullName>
    </submittedName>
</protein>
<gene>
    <name evidence="2" type="ORF">OCBIM_22038256mg</name>
</gene>
<evidence type="ECO:0000313" key="2">
    <source>
        <dbReference type="EMBL" id="KOF73208.1"/>
    </source>
</evidence>
<evidence type="ECO:0000256" key="1">
    <source>
        <dbReference type="SAM" id="MobiDB-lite"/>
    </source>
</evidence>
<sequence length="84" mass="10330">KTRKLRQAYISTKKKQNIYVVKKEVVNKIKRLKRNECKYKYVKNKFKVLEKQQTTREMKKTQKKKKKEKGKGKRWSKLKSKIQN</sequence>